<organism evidence="1 2">
    <name type="scientific">Phaeovibrio sulfidiphilus</name>
    <dbReference type="NCBI Taxonomy" id="1220600"/>
    <lineage>
        <taxon>Bacteria</taxon>
        <taxon>Pseudomonadati</taxon>
        <taxon>Pseudomonadota</taxon>
        <taxon>Alphaproteobacteria</taxon>
        <taxon>Rhodospirillales</taxon>
        <taxon>Rhodospirillaceae</taxon>
        <taxon>Phaeovibrio</taxon>
    </lineage>
</organism>
<dbReference type="Proteomes" id="UP000631034">
    <property type="component" value="Unassembled WGS sequence"/>
</dbReference>
<name>A0A8J6YNV8_9PROT</name>
<gene>
    <name evidence="1" type="ORF">IHV25_04030</name>
</gene>
<evidence type="ECO:0000313" key="2">
    <source>
        <dbReference type="Proteomes" id="UP000631034"/>
    </source>
</evidence>
<comment type="caution">
    <text evidence="1">The sequence shown here is derived from an EMBL/GenBank/DDBJ whole genome shotgun (WGS) entry which is preliminary data.</text>
</comment>
<reference evidence="1" key="1">
    <citation type="submission" date="2020-10" db="EMBL/GenBank/DDBJ databases">
        <title>Genome sequence of the unusual species of purple photosynthetic bacteria, Phaeovibrio sulfidiphilus DSM 23193, type strain.</title>
        <authorList>
            <person name="Kyndt J.A."/>
            <person name="Meyer T.E."/>
        </authorList>
    </citation>
    <scope>NUCLEOTIDE SEQUENCE</scope>
    <source>
        <strain evidence="1">DSM 23193</strain>
    </source>
</reference>
<dbReference type="EMBL" id="JACZHT010000002">
    <property type="protein sequence ID" value="MBE1236821.1"/>
    <property type="molecule type" value="Genomic_DNA"/>
</dbReference>
<dbReference type="AlphaFoldDB" id="A0A8J6YNV8"/>
<evidence type="ECO:0008006" key="3">
    <source>
        <dbReference type="Google" id="ProtNLM"/>
    </source>
</evidence>
<accession>A0A8J6YNV8</accession>
<proteinExistence type="predicted"/>
<dbReference type="RefSeq" id="WP_192533822.1">
    <property type="nucleotide sequence ID" value="NZ_JACZHT010000002.1"/>
</dbReference>
<protein>
    <recommendedName>
        <fullName evidence="3">Flagellar basal body-associated protein FliL</fullName>
    </recommendedName>
</protein>
<sequence>MKILVVILSVVVLLLGIFVGGIALGFIPDTFGLRGSLGLSDSKAVEAEAPAPPPTPRERLGPPPFLLSVRTLTVPVIVDGRLVRSANISARILVDPAKSNIFLRRGHILSAVFLEELMVLLPQQLELVGHFNMAEIKARLRDVANRALEENVVQEVLISGFSETTGNPPQQ</sequence>
<evidence type="ECO:0000313" key="1">
    <source>
        <dbReference type="EMBL" id="MBE1236821.1"/>
    </source>
</evidence>
<keyword evidence="2" id="KW-1185">Reference proteome</keyword>